<keyword evidence="4" id="KW-1185">Reference proteome</keyword>
<evidence type="ECO:0000313" key="4">
    <source>
        <dbReference type="Proteomes" id="UP000319817"/>
    </source>
</evidence>
<feature type="domain" description="TadE-like" evidence="2">
    <location>
        <begin position="25"/>
        <end position="66"/>
    </location>
</feature>
<dbReference type="InterPro" id="IPR012495">
    <property type="entry name" value="TadE-like_dom"/>
</dbReference>
<reference evidence="3 4" key="1">
    <citation type="submission" date="2019-02" db="EMBL/GenBank/DDBJ databases">
        <title>Deep-cultivation of Planctomycetes and their phenomic and genomic characterization uncovers novel biology.</title>
        <authorList>
            <person name="Wiegand S."/>
            <person name="Jogler M."/>
            <person name="Boedeker C."/>
            <person name="Pinto D."/>
            <person name="Vollmers J."/>
            <person name="Rivas-Marin E."/>
            <person name="Kohn T."/>
            <person name="Peeters S.H."/>
            <person name="Heuer A."/>
            <person name="Rast P."/>
            <person name="Oberbeckmann S."/>
            <person name="Bunk B."/>
            <person name="Jeske O."/>
            <person name="Meyerdierks A."/>
            <person name="Storesund J.E."/>
            <person name="Kallscheuer N."/>
            <person name="Luecker S."/>
            <person name="Lage O.M."/>
            <person name="Pohl T."/>
            <person name="Merkel B.J."/>
            <person name="Hornburger P."/>
            <person name="Mueller R.-W."/>
            <person name="Bruemmer F."/>
            <person name="Labrenz M."/>
            <person name="Spormann A.M."/>
            <person name="Op den Camp H."/>
            <person name="Overmann J."/>
            <person name="Amann R."/>
            <person name="Jetten M.S.M."/>
            <person name="Mascher T."/>
            <person name="Medema M.H."/>
            <person name="Devos D.P."/>
            <person name="Kaster A.-K."/>
            <person name="Ovreas L."/>
            <person name="Rohde M."/>
            <person name="Galperin M.Y."/>
            <person name="Jogler C."/>
        </authorList>
    </citation>
    <scope>NUCLEOTIDE SEQUENCE [LARGE SCALE GENOMIC DNA]</scope>
    <source>
        <strain evidence="3 4">K23_9</strain>
    </source>
</reference>
<organism evidence="3 4">
    <name type="scientific">Stieleria marina</name>
    <dbReference type="NCBI Taxonomy" id="1930275"/>
    <lineage>
        <taxon>Bacteria</taxon>
        <taxon>Pseudomonadati</taxon>
        <taxon>Planctomycetota</taxon>
        <taxon>Planctomycetia</taxon>
        <taxon>Pirellulales</taxon>
        <taxon>Pirellulaceae</taxon>
        <taxon>Stieleria</taxon>
    </lineage>
</organism>
<evidence type="ECO:0000259" key="2">
    <source>
        <dbReference type="Pfam" id="PF07811"/>
    </source>
</evidence>
<name>A0A517NRV7_9BACT</name>
<keyword evidence="1" id="KW-0472">Membrane</keyword>
<keyword evidence="1" id="KW-1133">Transmembrane helix</keyword>
<dbReference type="RefSeq" id="WP_145417426.1">
    <property type="nucleotide sequence ID" value="NZ_CP036526.1"/>
</dbReference>
<sequence length="155" mass="16881">MKSLFNLKRGPIKGRRRKSGQRKAVATVEFAICLPVLIVLTLGTMDLCSLIFLKESVTIAAYEGARRGVGRGRTNADVTSRVIEFLDDRDIEFDGAGLTQFSSPDFTSAETLENVTVTVTVPAAGNMIIPLGMFDALTVSSSVTMRKEYKNLTTN</sequence>
<protein>
    <submittedName>
        <fullName evidence="3">TadE-like protein</fullName>
    </submittedName>
</protein>
<proteinExistence type="predicted"/>
<dbReference type="EMBL" id="CP036526">
    <property type="protein sequence ID" value="QDT09853.1"/>
    <property type="molecule type" value="Genomic_DNA"/>
</dbReference>
<evidence type="ECO:0000313" key="3">
    <source>
        <dbReference type="EMBL" id="QDT09853.1"/>
    </source>
</evidence>
<evidence type="ECO:0000256" key="1">
    <source>
        <dbReference type="SAM" id="Phobius"/>
    </source>
</evidence>
<feature type="transmembrane region" description="Helical" evidence="1">
    <location>
        <begin position="24"/>
        <end position="45"/>
    </location>
</feature>
<dbReference type="Pfam" id="PF07811">
    <property type="entry name" value="TadE"/>
    <property type="match status" value="1"/>
</dbReference>
<dbReference type="OrthoDB" id="267534at2"/>
<dbReference type="Proteomes" id="UP000319817">
    <property type="component" value="Chromosome"/>
</dbReference>
<gene>
    <name evidence="3" type="ORF">K239x_18050</name>
</gene>
<accession>A0A517NRV7</accession>
<dbReference type="AlphaFoldDB" id="A0A517NRV7"/>
<keyword evidence="1" id="KW-0812">Transmembrane</keyword>